<dbReference type="Gene3D" id="1.25.10.10">
    <property type="entry name" value="Leucine-rich Repeat Variant"/>
    <property type="match status" value="1"/>
</dbReference>
<keyword evidence="3" id="KW-1185">Reference proteome</keyword>
<proteinExistence type="predicted"/>
<dbReference type="Pfam" id="PF04802">
    <property type="entry name" value="PP4R3"/>
    <property type="match status" value="1"/>
</dbReference>
<organism evidence="2 3">
    <name type="scientific">Kalanchoe fedtschenkoi</name>
    <name type="common">Lavender scallops</name>
    <name type="synonym">South American air plant</name>
    <dbReference type="NCBI Taxonomy" id="63787"/>
    <lineage>
        <taxon>Eukaryota</taxon>
        <taxon>Viridiplantae</taxon>
        <taxon>Streptophyta</taxon>
        <taxon>Embryophyta</taxon>
        <taxon>Tracheophyta</taxon>
        <taxon>Spermatophyta</taxon>
        <taxon>Magnoliopsida</taxon>
        <taxon>eudicotyledons</taxon>
        <taxon>Gunneridae</taxon>
        <taxon>Pentapetalae</taxon>
        <taxon>Saxifragales</taxon>
        <taxon>Crassulaceae</taxon>
        <taxon>Kalanchoe</taxon>
    </lineage>
</organism>
<evidence type="ECO:0000259" key="1">
    <source>
        <dbReference type="Pfam" id="PF04802"/>
    </source>
</evidence>
<dbReference type="Gramene" id="Kaladp1182s0001.1.v1.1">
    <property type="protein sequence ID" value="Kaladp1182s0001.1.v1.1"/>
    <property type="gene ID" value="Kaladp1182s0001.v1.1"/>
</dbReference>
<dbReference type="InterPro" id="IPR011989">
    <property type="entry name" value="ARM-like"/>
</dbReference>
<accession>A0A7N0VLB4</accession>
<feature type="domain" description="Serine/threonine-protein phosphatase 4 regulatory subunit 3-like central" evidence="1">
    <location>
        <begin position="2"/>
        <end position="58"/>
    </location>
</feature>
<sequence length="65" mass="7344">MQGGLIPKVLSLTQHEDVCLKTSAVVFLDTILKLNDKQVMDYLVEENIIRPLVDVVIAYERTEGQ</sequence>
<protein>
    <recommendedName>
        <fullName evidence="1">Serine/threonine-protein phosphatase 4 regulatory subunit 3-like central domain-containing protein</fullName>
    </recommendedName>
</protein>
<reference evidence="2" key="1">
    <citation type="submission" date="2021-01" db="UniProtKB">
        <authorList>
            <consortium name="EnsemblPlants"/>
        </authorList>
    </citation>
    <scope>IDENTIFICATION</scope>
</reference>
<evidence type="ECO:0000313" key="3">
    <source>
        <dbReference type="Proteomes" id="UP000594263"/>
    </source>
</evidence>
<name>A0A7N0VLB4_KALFE</name>
<dbReference type="AlphaFoldDB" id="A0A7N0VLB4"/>
<dbReference type="Proteomes" id="UP000594263">
    <property type="component" value="Unplaced"/>
</dbReference>
<dbReference type="EnsemblPlants" id="Kaladp1182s0001.1.v1.1">
    <property type="protein sequence ID" value="Kaladp1182s0001.1.v1.1"/>
    <property type="gene ID" value="Kaladp1182s0001.v1.1"/>
</dbReference>
<dbReference type="InterPro" id="IPR006887">
    <property type="entry name" value="P4R3-like_central_dom"/>
</dbReference>
<evidence type="ECO:0000313" key="2">
    <source>
        <dbReference type="EnsemblPlants" id="Kaladp1182s0001.1.v1.1"/>
    </source>
</evidence>